<dbReference type="PANTHER" id="PTHR11941">
    <property type="entry name" value="ENOYL-COA HYDRATASE-RELATED"/>
    <property type="match status" value="1"/>
</dbReference>
<dbReference type="EMBL" id="QHKI01000082">
    <property type="protein sequence ID" value="RSM67573.1"/>
    <property type="molecule type" value="Genomic_DNA"/>
</dbReference>
<comment type="caution">
    <text evidence="1">The sequence shown here is derived from an EMBL/GenBank/DDBJ whole genome shotgun (WGS) entry which is preliminary data.</text>
</comment>
<dbReference type="GO" id="GO:0016853">
    <property type="term" value="F:isomerase activity"/>
    <property type="evidence" value="ECO:0007669"/>
    <property type="project" value="UniProtKB-KW"/>
</dbReference>
<accession>A0A428YJ07</accession>
<dbReference type="InterPro" id="IPR001753">
    <property type="entry name" value="Enoyl-CoA_hydra/iso"/>
</dbReference>
<dbReference type="SUPFAM" id="SSF52096">
    <property type="entry name" value="ClpP/crotonase"/>
    <property type="match status" value="1"/>
</dbReference>
<dbReference type="GO" id="GO:0006635">
    <property type="term" value="P:fatty acid beta-oxidation"/>
    <property type="evidence" value="ECO:0007669"/>
    <property type="project" value="TreeGrafter"/>
</dbReference>
<gene>
    <name evidence="1" type="ORF">DMH04_48665</name>
</gene>
<dbReference type="PANTHER" id="PTHR11941:SF54">
    <property type="entry name" value="ENOYL-COA HYDRATASE, MITOCHONDRIAL"/>
    <property type="match status" value="1"/>
</dbReference>
<dbReference type="Proteomes" id="UP000287547">
    <property type="component" value="Unassembled WGS sequence"/>
</dbReference>
<keyword evidence="1" id="KW-0413">Isomerase</keyword>
<dbReference type="RefSeq" id="WP_037259694.1">
    <property type="nucleotide sequence ID" value="NZ_QHKI01000082.1"/>
</dbReference>
<evidence type="ECO:0000313" key="2">
    <source>
        <dbReference type="Proteomes" id="UP000287547"/>
    </source>
</evidence>
<evidence type="ECO:0000313" key="1">
    <source>
        <dbReference type="EMBL" id="RSM67573.1"/>
    </source>
</evidence>
<dbReference type="Gene3D" id="3.90.226.10">
    <property type="entry name" value="2-enoyl-CoA Hydratase, Chain A, domain 1"/>
    <property type="match status" value="1"/>
</dbReference>
<name>A0A428YJ07_KIBAR</name>
<dbReference type="Pfam" id="PF00378">
    <property type="entry name" value="ECH_1"/>
    <property type="match status" value="1"/>
</dbReference>
<organism evidence="1 2">
    <name type="scientific">Kibdelosporangium aridum</name>
    <dbReference type="NCBI Taxonomy" id="2030"/>
    <lineage>
        <taxon>Bacteria</taxon>
        <taxon>Bacillati</taxon>
        <taxon>Actinomycetota</taxon>
        <taxon>Actinomycetes</taxon>
        <taxon>Pseudonocardiales</taxon>
        <taxon>Pseudonocardiaceae</taxon>
        <taxon>Kibdelosporangium</taxon>
    </lineage>
</organism>
<proteinExistence type="predicted"/>
<dbReference type="AlphaFoldDB" id="A0A428YJ07"/>
<dbReference type="InterPro" id="IPR029045">
    <property type="entry name" value="ClpP/crotonase-like_dom_sf"/>
</dbReference>
<reference evidence="1 2" key="1">
    <citation type="submission" date="2018-05" db="EMBL/GenBank/DDBJ databases">
        <title>Evolution of GPA BGCs.</title>
        <authorList>
            <person name="Waglechner N."/>
            <person name="Wright G.D."/>
        </authorList>
    </citation>
    <scope>NUCLEOTIDE SEQUENCE [LARGE SCALE GENOMIC DNA]</scope>
    <source>
        <strain evidence="1 2">A82846</strain>
    </source>
</reference>
<sequence length="221" mass="23400">MRLVQERSDDFLRLKLNRPEQRNAMDEAMVTALLEALSAEPSVPVLLGSADPTIFSAGADLRVSDAERTRLSDLLYQCYAVMITRPGPVIAVASGPAVGGGAQLVSAADLRISSAGARFRWVGPGHGLAVGAWILPALIGRSAAMDLLLTSRWLDAEEAHRLGFTTLADDPWAAAEQAVTHIASLVSDAVARIKAVTAMEGLLERLDAERTGNSSNWSGAV</sequence>
<dbReference type="CDD" id="cd06558">
    <property type="entry name" value="crotonase-like"/>
    <property type="match status" value="1"/>
</dbReference>
<dbReference type="OrthoDB" id="5174409at2"/>
<protein>
    <submittedName>
        <fullName evidence="1">Enoyl-CoA hydratase/isomerase family protein</fullName>
    </submittedName>
</protein>